<dbReference type="Gene3D" id="3.40.50.150">
    <property type="entry name" value="Vaccinia Virus protein VP39"/>
    <property type="match status" value="1"/>
</dbReference>
<evidence type="ECO:0008006" key="3">
    <source>
        <dbReference type="Google" id="ProtNLM"/>
    </source>
</evidence>
<evidence type="ECO:0000313" key="2">
    <source>
        <dbReference type="Proteomes" id="UP000451233"/>
    </source>
</evidence>
<evidence type="ECO:0000313" key="1">
    <source>
        <dbReference type="EMBL" id="MXV13955.1"/>
    </source>
</evidence>
<dbReference type="InterPro" id="IPR029063">
    <property type="entry name" value="SAM-dependent_MTases_sf"/>
</dbReference>
<proteinExistence type="predicted"/>
<organism evidence="1 2">
    <name type="scientific">Hufsiella ginkgonis</name>
    <dbReference type="NCBI Taxonomy" id="2695274"/>
    <lineage>
        <taxon>Bacteria</taxon>
        <taxon>Pseudomonadati</taxon>
        <taxon>Bacteroidota</taxon>
        <taxon>Sphingobacteriia</taxon>
        <taxon>Sphingobacteriales</taxon>
        <taxon>Sphingobacteriaceae</taxon>
        <taxon>Hufsiella</taxon>
    </lineage>
</organism>
<reference evidence="1 2" key="1">
    <citation type="submission" date="2019-11" db="EMBL/GenBank/DDBJ databases">
        <title>Pedobacter sp. HMF7056 Genome sequencing and assembly.</title>
        <authorList>
            <person name="Kang H."/>
            <person name="Kim H."/>
            <person name="Joh K."/>
        </authorList>
    </citation>
    <scope>NUCLEOTIDE SEQUENCE [LARGE SCALE GENOMIC DNA]</scope>
    <source>
        <strain evidence="1 2">HMF7056</strain>
    </source>
</reference>
<gene>
    <name evidence="1" type="ORF">GS398_01475</name>
</gene>
<dbReference type="EMBL" id="WVHS01000001">
    <property type="protein sequence ID" value="MXV13955.1"/>
    <property type="molecule type" value="Genomic_DNA"/>
</dbReference>
<dbReference type="AlphaFoldDB" id="A0A7K1XSH3"/>
<keyword evidence="2" id="KW-1185">Reference proteome</keyword>
<protein>
    <recommendedName>
        <fullName evidence="3">Class I SAM-dependent methyltransferase</fullName>
    </recommendedName>
</protein>
<sequence length="251" mass="29359">MKRYSDYAHSSISMSTDELFIKALDELFKHNKISYLFESGTYIGTGSTTTLAEALIRNKVPVEQFITVEADYKFNRFARKNLSRFPFVTPLWGLTVDINEAKEFLENDEAIANHENYPDIFIDYTDNPQLHYLTELNGKLSKYHIRQNFFQRLRNKFRFSKFHHHVFGSYLMAMKDKKPLILLDSAGGIGYLEFNKVRGIMGNNDYVLILDDINHLKHFRSYRDVKACPDFTILHDNIEQGWLIAKHSKKG</sequence>
<dbReference type="RefSeq" id="WP_160904969.1">
    <property type="nucleotide sequence ID" value="NZ_WVHS01000001.1"/>
</dbReference>
<comment type="caution">
    <text evidence="1">The sequence shown here is derived from an EMBL/GenBank/DDBJ whole genome shotgun (WGS) entry which is preliminary data.</text>
</comment>
<name>A0A7K1XSH3_9SPHI</name>
<dbReference type="Proteomes" id="UP000451233">
    <property type="component" value="Unassembled WGS sequence"/>
</dbReference>
<accession>A0A7K1XSH3</accession>